<dbReference type="Proteomes" id="UP000622405">
    <property type="component" value="Unassembled WGS sequence"/>
</dbReference>
<gene>
    <name evidence="2" type="ORF">GH811_11395</name>
</gene>
<dbReference type="EMBL" id="WJBE01000009">
    <property type="protein sequence ID" value="MBC3900222.1"/>
    <property type="molecule type" value="Genomic_DNA"/>
</dbReference>
<keyword evidence="1" id="KW-0472">Membrane</keyword>
<feature type="transmembrane region" description="Helical" evidence="1">
    <location>
        <begin position="69"/>
        <end position="91"/>
    </location>
</feature>
<evidence type="ECO:0000256" key="1">
    <source>
        <dbReference type="SAM" id="Phobius"/>
    </source>
</evidence>
<evidence type="ECO:0000313" key="2">
    <source>
        <dbReference type="EMBL" id="MBC3900222.1"/>
    </source>
</evidence>
<protein>
    <recommendedName>
        <fullName evidence="4">Chloroplast import component protein (Tic20)</fullName>
    </recommendedName>
</protein>
<keyword evidence="1" id="KW-0812">Transmembrane</keyword>
<feature type="transmembrane region" description="Helical" evidence="1">
    <location>
        <begin position="12"/>
        <end position="31"/>
    </location>
</feature>
<reference evidence="2 3" key="1">
    <citation type="journal article" date="2020" name="mSystems">
        <title>Defining Genomic and Predicted Metabolic Features of the Acetobacterium Genus.</title>
        <authorList>
            <person name="Ross D.E."/>
            <person name="Marshall C.W."/>
            <person name="Gulliver D."/>
            <person name="May H.D."/>
            <person name="Norman R.S."/>
        </authorList>
    </citation>
    <scope>NUCLEOTIDE SEQUENCE [LARGE SCALE GENOMIC DNA]</scope>
    <source>
        <strain evidence="2 3">DSM 4132</strain>
    </source>
</reference>
<organism evidence="2 3">
    <name type="scientific">Acetobacterium malicum</name>
    <dbReference type="NCBI Taxonomy" id="52692"/>
    <lineage>
        <taxon>Bacteria</taxon>
        <taxon>Bacillati</taxon>
        <taxon>Bacillota</taxon>
        <taxon>Clostridia</taxon>
        <taxon>Eubacteriales</taxon>
        <taxon>Eubacteriaceae</taxon>
        <taxon>Acetobacterium</taxon>
    </lineage>
</organism>
<proteinExistence type="predicted"/>
<evidence type="ECO:0000313" key="3">
    <source>
        <dbReference type="Proteomes" id="UP000622405"/>
    </source>
</evidence>
<dbReference type="RefSeq" id="WP_026393601.1">
    <property type="nucleotide sequence ID" value="NZ_WJBE01000009.1"/>
</dbReference>
<comment type="caution">
    <text evidence="2">The sequence shown here is derived from an EMBL/GenBank/DDBJ whole genome shotgun (WGS) entry which is preliminary data.</text>
</comment>
<evidence type="ECO:0008006" key="4">
    <source>
        <dbReference type="Google" id="ProtNLM"/>
    </source>
</evidence>
<keyword evidence="3" id="KW-1185">Reference proteome</keyword>
<accession>A0ABR6YYF3</accession>
<keyword evidence="1" id="KW-1133">Transmembrane helix</keyword>
<sequence length="113" mass="12356">MIDIDKQEAEEGKIMAIFAYIIFLIPLFAASDNQFARYHTNQGVVLFLAWLALTVAGIIIGVIPVIGWILSTILFSAVPLAFVGFAIYGIINVIQLEAKPLPFIGGITLIKSY</sequence>
<name>A0ABR6YYF3_9FIRM</name>
<feature type="transmembrane region" description="Helical" evidence="1">
    <location>
        <begin position="43"/>
        <end position="63"/>
    </location>
</feature>